<dbReference type="KEGG" id="dva:DAD186_17570"/>
<evidence type="ECO:0000259" key="4">
    <source>
        <dbReference type="Pfam" id="PF03816"/>
    </source>
</evidence>
<name>A0A1B0ZK89_9MICO</name>
<feature type="transmembrane region" description="Helical" evidence="3">
    <location>
        <begin position="208"/>
        <end position="229"/>
    </location>
</feature>
<evidence type="ECO:0000256" key="3">
    <source>
        <dbReference type="SAM" id="Phobius"/>
    </source>
</evidence>
<evidence type="ECO:0000256" key="1">
    <source>
        <dbReference type="ARBA" id="ARBA00006068"/>
    </source>
</evidence>
<dbReference type="Pfam" id="PF03816">
    <property type="entry name" value="LytR_cpsA_psr"/>
    <property type="match status" value="1"/>
</dbReference>
<feature type="transmembrane region" description="Helical" evidence="3">
    <location>
        <begin position="250"/>
        <end position="271"/>
    </location>
</feature>
<evidence type="ECO:0000313" key="5">
    <source>
        <dbReference type="EMBL" id="ANP28307.1"/>
    </source>
</evidence>
<evidence type="ECO:0000256" key="2">
    <source>
        <dbReference type="SAM" id="MobiDB-lite"/>
    </source>
</evidence>
<dbReference type="NCBIfam" id="TIGR00350">
    <property type="entry name" value="lytR_cpsA_psr"/>
    <property type="match status" value="1"/>
</dbReference>
<dbReference type="Gene3D" id="3.40.630.190">
    <property type="entry name" value="LCP protein"/>
    <property type="match status" value="1"/>
</dbReference>
<comment type="similarity">
    <text evidence="1">Belongs to the LytR/CpsA/Psr (LCP) family.</text>
</comment>
<gene>
    <name evidence="5" type="ORF">DAD186_17570</name>
</gene>
<accession>A0A1B0ZK89</accession>
<dbReference type="InterPro" id="IPR004474">
    <property type="entry name" value="LytR_CpsA_psr"/>
</dbReference>
<dbReference type="AlphaFoldDB" id="A0A1B0ZK89"/>
<protein>
    <recommendedName>
        <fullName evidence="4">Cell envelope-related transcriptional attenuator domain-containing protein</fullName>
    </recommendedName>
</protein>
<feature type="domain" description="Cell envelope-related transcriptional attenuator" evidence="4">
    <location>
        <begin position="321"/>
        <end position="497"/>
    </location>
</feature>
<organism evidence="5 6">
    <name type="scientific">Dermabacter vaginalis</name>
    <dbReference type="NCBI Taxonomy" id="1630135"/>
    <lineage>
        <taxon>Bacteria</taxon>
        <taxon>Bacillati</taxon>
        <taxon>Actinomycetota</taxon>
        <taxon>Actinomycetes</taxon>
        <taxon>Micrococcales</taxon>
        <taxon>Dermabacteraceae</taxon>
        <taxon>Dermabacter</taxon>
    </lineage>
</organism>
<dbReference type="EMBL" id="CP012117">
    <property type="protein sequence ID" value="ANP28307.1"/>
    <property type="molecule type" value="Genomic_DNA"/>
</dbReference>
<evidence type="ECO:0000313" key="6">
    <source>
        <dbReference type="Proteomes" id="UP000092596"/>
    </source>
</evidence>
<feature type="compositionally biased region" description="Basic and acidic residues" evidence="2">
    <location>
        <begin position="108"/>
        <end position="121"/>
    </location>
</feature>
<sequence length="654" mass="69870">MTVPESPEPSLPKRSAGRHRYARPTKADSIAQKNAQQRYEEAQREHGFDLSRRQASQFPKPGSTRAEAAVGTSTENAKPGSGARLAAGAAVTPLGDGVMRTEPLPNLRPRDHQNAAARENDDSIPTGAPASIGIGRRTSLEEGSLARASVWTASGSIFPGFGLIPTKWRGIGIALMAIVILIVGAIAALLAFGDPTTLVFRYGTRRPIVIGALVAVAVGTLVWVATIFVTNQLHNVREKLRGPARNASRALAYTLALIVALPGVYTAHSLYATQALLGNSKVFAGSEAHKLAPGKDPWANRERVNIMLLGQDAGPDRTGTRPDTIMVASIDTKTGRTALFSIPRNLQYVRFPKGSAPAEEFPDGFTYFGKDQNLINAVWSWAEGVRPDLFPGDDNPGLTATTMAVEETLGLKVDYYAMVNLQGFADLVDAIGGVDIEVERDIPIGGGASKVEGYVKKGWQHLDGFHALWYARSRHGSNDFDRNCRQQRIVRTVAEEANVSSLALNIPKLIGATERNIETDIPRSQVEAFADLAQRIQKGGFKSYPINPTVTHSGNPDYPYIKKWVQASIDDSMVGYGEVPVSGKPGGKAGSGTGVGAGARNSAPQRIRIVLPLEPTTDGDSSDDGSTDSGETKNPTVNQDPLAPCMPGNEDPMG</sequence>
<feature type="compositionally biased region" description="Basic and acidic residues" evidence="2">
    <location>
        <begin position="38"/>
        <end position="52"/>
    </location>
</feature>
<dbReference type="PANTHER" id="PTHR33392:SF6">
    <property type="entry name" value="POLYISOPRENYL-TEICHOIC ACID--PEPTIDOGLYCAN TEICHOIC ACID TRANSFERASE TAGU"/>
    <property type="match status" value="1"/>
</dbReference>
<reference evidence="5 6" key="1">
    <citation type="submission" date="2015-06" db="EMBL/GenBank/DDBJ databases">
        <title>Investigation of pathophysiology for high-risk pregnancy and development of treatment modality based on it.</title>
        <authorList>
            <person name="Kim B.-C."/>
            <person name="Lim S."/>
        </authorList>
    </citation>
    <scope>NUCLEOTIDE SEQUENCE [LARGE SCALE GENOMIC DNA]</scope>
    <source>
        <strain evidence="5 6">AD1-86</strain>
    </source>
</reference>
<keyword evidence="3" id="KW-0472">Membrane</keyword>
<dbReference type="Proteomes" id="UP000092596">
    <property type="component" value="Chromosome"/>
</dbReference>
<dbReference type="PATRIC" id="fig|1630135.4.peg.1755"/>
<feature type="region of interest" description="Disordered" evidence="2">
    <location>
        <begin position="584"/>
        <end position="654"/>
    </location>
</feature>
<feature type="region of interest" description="Disordered" evidence="2">
    <location>
        <begin position="1"/>
        <end position="133"/>
    </location>
</feature>
<dbReference type="STRING" id="1630135.DAD186_17570"/>
<dbReference type="RefSeq" id="WP_065248316.1">
    <property type="nucleotide sequence ID" value="NZ_CP012117.1"/>
</dbReference>
<keyword evidence="3" id="KW-0812">Transmembrane</keyword>
<keyword evidence="3" id="KW-1133">Transmembrane helix</keyword>
<dbReference type="PANTHER" id="PTHR33392">
    <property type="entry name" value="POLYISOPRENYL-TEICHOIC ACID--PEPTIDOGLYCAN TEICHOIC ACID TRANSFERASE TAGU"/>
    <property type="match status" value="1"/>
</dbReference>
<feature type="transmembrane region" description="Helical" evidence="3">
    <location>
        <begin position="171"/>
        <end position="193"/>
    </location>
</feature>
<feature type="compositionally biased region" description="Gly residues" evidence="2">
    <location>
        <begin position="584"/>
        <end position="597"/>
    </location>
</feature>
<proteinExistence type="inferred from homology"/>
<feature type="compositionally biased region" description="Pro residues" evidence="2">
    <location>
        <begin position="1"/>
        <end position="10"/>
    </location>
</feature>
<dbReference type="InterPro" id="IPR050922">
    <property type="entry name" value="LytR/CpsA/Psr_CW_biosynth"/>
</dbReference>